<reference evidence="1" key="1">
    <citation type="submission" date="2021-05" db="EMBL/GenBank/DDBJ databases">
        <authorList>
            <person name="Pan Q."/>
            <person name="Jouanno E."/>
            <person name="Zahm M."/>
            <person name="Klopp C."/>
            <person name="Cabau C."/>
            <person name="Louis A."/>
            <person name="Berthelot C."/>
            <person name="Parey E."/>
            <person name="Roest Crollius H."/>
            <person name="Montfort J."/>
            <person name="Robinson-Rechavi M."/>
            <person name="Bouchez O."/>
            <person name="Lampietro C."/>
            <person name="Lopez Roques C."/>
            <person name="Donnadieu C."/>
            <person name="Postlethwait J."/>
            <person name="Bobe J."/>
            <person name="Dillon D."/>
            <person name="Chandos A."/>
            <person name="von Hippel F."/>
            <person name="Guiguen Y."/>
        </authorList>
    </citation>
    <scope>NUCLEOTIDE SEQUENCE</scope>
    <source>
        <strain evidence="1">YG-Jan2019</strain>
    </source>
</reference>
<dbReference type="Proteomes" id="UP001157502">
    <property type="component" value="Chromosome 6"/>
</dbReference>
<evidence type="ECO:0000313" key="2">
    <source>
        <dbReference type="Proteomes" id="UP001157502"/>
    </source>
</evidence>
<sequence>MNGSFRQEILFSDHATLSLFECLIVAGAPATGLLQDTAFKNGGSLQMTLRLLRDMWQRADMLYIPRADLESLHRMECSGKVYHEMPIHDQIALDARKLSRYYIYLLFRYCMSAAGPTPYNQPGVMSNCSIGVPQWEPKKYAAPLLDIPGTWLGAQLCTNSTSAPPIPQGNFESWFPIHNRPQQQPQQLPKSLDSQRYQHQKLQQPQQARTFPQEIDYTKHRDQRHPQQRNNNKQVYSDLSQHKYTKPFKSPDDITSITNHVPRKGCYESNVESEDEY</sequence>
<name>A0ACC2H286_DALPE</name>
<gene>
    <name evidence="1" type="ORF">DPEC_G00068640</name>
</gene>
<proteinExistence type="predicted"/>
<keyword evidence="2" id="KW-1185">Reference proteome</keyword>
<organism evidence="1 2">
    <name type="scientific">Dallia pectoralis</name>
    <name type="common">Alaska blackfish</name>
    <dbReference type="NCBI Taxonomy" id="75939"/>
    <lineage>
        <taxon>Eukaryota</taxon>
        <taxon>Metazoa</taxon>
        <taxon>Chordata</taxon>
        <taxon>Craniata</taxon>
        <taxon>Vertebrata</taxon>
        <taxon>Euteleostomi</taxon>
        <taxon>Actinopterygii</taxon>
        <taxon>Neopterygii</taxon>
        <taxon>Teleostei</taxon>
        <taxon>Protacanthopterygii</taxon>
        <taxon>Esociformes</taxon>
        <taxon>Umbridae</taxon>
        <taxon>Dallia</taxon>
    </lineage>
</organism>
<accession>A0ACC2H286</accession>
<comment type="caution">
    <text evidence="1">The sequence shown here is derived from an EMBL/GenBank/DDBJ whole genome shotgun (WGS) entry which is preliminary data.</text>
</comment>
<evidence type="ECO:0000313" key="1">
    <source>
        <dbReference type="EMBL" id="KAJ8009867.1"/>
    </source>
</evidence>
<protein>
    <submittedName>
        <fullName evidence="1">Uncharacterized protein</fullName>
    </submittedName>
</protein>
<dbReference type="EMBL" id="CM055733">
    <property type="protein sequence ID" value="KAJ8009867.1"/>
    <property type="molecule type" value="Genomic_DNA"/>
</dbReference>